<dbReference type="EMBL" id="GBRH01167610">
    <property type="protein sequence ID" value="JAE30286.1"/>
    <property type="molecule type" value="Transcribed_RNA"/>
</dbReference>
<proteinExistence type="predicted"/>
<accession>A0A0A9H5Z1</accession>
<reference evidence="1" key="1">
    <citation type="submission" date="2014-09" db="EMBL/GenBank/DDBJ databases">
        <authorList>
            <person name="Magalhaes I.L.F."/>
            <person name="Oliveira U."/>
            <person name="Santos F.R."/>
            <person name="Vidigal T.H.D.A."/>
            <person name="Brescovit A.D."/>
            <person name="Santos A.J."/>
        </authorList>
    </citation>
    <scope>NUCLEOTIDE SEQUENCE</scope>
    <source>
        <tissue evidence="1">Shoot tissue taken approximately 20 cm above the soil surface</tissue>
    </source>
</reference>
<evidence type="ECO:0000313" key="1">
    <source>
        <dbReference type="EMBL" id="JAE30286.1"/>
    </source>
</evidence>
<dbReference type="AlphaFoldDB" id="A0A0A9H5Z1"/>
<name>A0A0A9H5Z1_ARUDO</name>
<sequence length="52" mass="5806">MSHELMVLPRMLSGLGAPSLCWSNQHTGCTNNYPFIHLSLIMSYTSNTHISI</sequence>
<organism evidence="1">
    <name type="scientific">Arundo donax</name>
    <name type="common">Giant reed</name>
    <name type="synonym">Donax arundinaceus</name>
    <dbReference type="NCBI Taxonomy" id="35708"/>
    <lineage>
        <taxon>Eukaryota</taxon>
        <taxon>Viridiplantae</taxon>
        <taxon>Streptophyta</taxon>
        <taxon>Embryophyta</taxon>
        <taxon>Tracheophyta</taxon>
        <taxon>Spermatophyta</taxon>
        <taxon>Magnoliopsida</taxon>
        <taxon>Liliopsida</taxon>
        <taxon>Poales</taxon>
        <taxon>Poaceae</taxon>
        <taxon>PACMAD clade</taxon>
        <taxon>Arundinoideae</taxon>
        <taxon>Arundineae</taxon>
        <taxon>Arundo</taxon>
    </lineage>
</organism>
<protein>
    <submittedName>
        <fullName evidence="1">Uncharacterized protein</fullName>
    </submittedName>
</protein>
<reference evidence="1" key="2">
    <citation type="journal article" date="2015" name="Data Brief">
        <title>Shoot transcriptome of the giant reed, Arundo donax.</title>
        <authorList>
            <person name="Barrero R.A."/>
            <person name="Guerrero F.D."/>
            <person name="Moolhuijzen P."/>
            <person name="Goolsby J.A."/>
            <person name="Tidwell J."/>
            <person name="Bellgard S.E."/>
            <person name="Bellgard M.I."/>
        </authorList>
    </citation>
    <scope>NUCLEOTIDE SEQUENCE</scope>
    <source>
        <tissue evidence="1">Shoot tissue taken approximately 20 cm above the soil surface</tissue>
    </source>
</reference>